<proteinExistence type="predicted"/>
<dbReference type="Proteomes" id="UP000299102">
    <property type="component" value="Unassembled WGS sequence"/>
</dbReference>
<evidence type="ECO:0000313" key="3">
    <source>
        <dbReference type="Proteomes" id="UP000299102"/>
    </source>
</evidence>
<evidence type="ECO:0000313" key="2">
    <source>
        <dbReference type="EMBL" id="GBP81934.1"/>
    </source>
</evidence>
<evidence type="ECO:0000256" key="1">
    <source>
        <dbReference type="SAM" id="MobiDB-lite"/>
    </source>
</evidence>
<keyword evidence="3" id="KW-1185">Reference proteome</keyword>
<dbReference type="EMBL" id="BGZK01001538">
    <property type="protein sequence ID" value="GBP81934.1"/>
    <property type="molecule type" value="Genomic_DNA"/>
</dbReference>
<gene>
    <name evidence="2" type="ORF">EVAR_89042_1</name>
</gene>
<feature type="region of interest" description="Disordered" evidence="1">
    <location>
        <begin position="72"/>
        <end position="91"/>
    </location>
</feature>
<protein>
    <submittedName>
        <fullName evidence="2">Uncharacterized protein</fullName>
    </submittedName>
</protein>
<dbReference type="AlphaFoldDB" id="A0A4C1Z4D1"/>
<accession>A0A4C1Z4D1</accession>
<comment type="caution">
    <text evidence="2">The sequence shown here is derived from an EMBL/GenBank/DDBJ whole genome shotgun (WGS) entry which is preliminary data.</text>
</comment>
<reference evidence="2 3" key="1">
    <citation type="journal article" date="2019" name="Commun. Biol.">
        <title>The bagworm genome reveals a unique fibroin gene that provides high tensile strength.</title>
        <authorList>
            <person name="Kono N."/>
            <person name="Nakamura H."/>
            <person name="Ohtoshi R."/>
            <person name="Tomita M."/>
            <person name="Numata K."/>
            <person name="Arakawa K."/>
        </authorList>
    </citation>
    <scope>NUCLEOTIDE SEQUENCE [LARGE SCALE GENOMIC DNA]</scope>
</reference>
<sequence length="91" mass="10133">MHPRAALRPGLHGRRDAADALHTAGSTAPFPFWDMYSDEAKLNGVIAHYLGIDDTNPLVSWDIKSRYVSATRSPHLADGHRPPAYKQRDLN</sequence>
<name>A0A4C1Z4D1_EUMVA</name>
<organism evidence="2 3">
    <name type="scientific">Eumeta variegata</name>
    <name type="common">Bagworm moth</name>
    <name type="synonym">Eumeta japonica</name>
    <dbReference type="NCBI Taxonomy" id="151549"/>
    <lineage>
        <taxon>Eukaryota</taxon>
        <taxon>Metazoa</taxon>
        <taxon>Ecdysozoa</taxon>
        <taxon>Arthropoda</taxon>
        <taxon>Hexapoda</taxon>
        <taxon>Insecta</taxon>
        <taxon>Pterygota</taxon>
        <taxon>Neoptera</taxon>
        <taxon>Endopterygota</taxon>
        <taxon>Lepidoptera</taxon>
        <taxon>Glossata</taxon>
        <taxon>Ditrysia</taxon>
        <taxon>Tineoidea</taxon>
        <taxon>Psychidae</taxon>
        <taxon>Oiketicinae</taxon>
        <taxon>Eumeta</taxon>
    </lineage>
</organism>
<feature type="compositionally biased region" description="Basic and acidic residues" evidence="1">
    <location>
        <begin position="75"/>
        <end position="91"/>
    </location>
</feature>